<dbReference type="AlphaFoldDB" id="A0A2R6X6E5"/>
<evidence type="ECO:0000313" key="2">
    <source>
        <dbReference type="EMBL" id="PTQ41671.1"/>
    </source>
</evidence>
<dbReference type="Proteomes" id="UP000244005">
    <property type="component" value="Unassembled WGS sequence"/>
</dbReference>
<reference evidence="3" key="1">
    <citation type="journal article" date="2017" name="Cell">
        <title>Insights into land plant evolution garnered from the Marchantia polymorpha genome.</title>
        <authorList>
            <person name="Bowman J.L."/>
            <person name="Kohchi T."/>
            <person name="Yamato K.T."/>
            <person name="Jenkins J."/>
            <person name="Shu S."/>
            <person name="Ishizaki K."/>
            <person name="Yamaoka S."/>
            <person name="Nishihama R."/>
            <person name="Nakamura Y."/>
            <person name="Berger F."/>
            <person name="Adam C."/>
            <person name="Aki S.S."/>
            <person name="Althoff F."/>
            <person name="Araki T."/>
            <person name="Arteaga-Vazquez M.A."/>
            <person name="Balasubrmanian S."/>
            <person name="Barry K."/>
            <person name="Bauer D."/>
            <person name="Boehm C.R."/>
            <person name="Briginshaw L."/>
            <person name="Caballero-Perez J."/>
            <person name="Catarino B."/>
            <person name="Chen F."/>
            <person name="Chiyoda S."/>
            <person name="Chovatia M."/>
            <person name="Davies K.M."/>
            <person name="Delmans M."/>
            <person name="Demura T."/>
            <person name="Dierschke T."/>
            <person name="Dolan L."/>
            <person name="Dorantes-Acosta A.E."/>
            <person name="Eklund D.M."/>
            <person name="Florent S.N."/>
            <person name="Flores-Sandoval E."/>
            <person name="Fujiyama A."/>
            <person name="Fukuzawa H."/>
            <person name="Galik B."/>
            <person name="Grimanelli D."/>
            <person name="Grimwood J."/>
            <person name="Grossniklaus U."/>
            <person name="Hamada T."/>
            <person name="Haseloff J."/>
            <person name="Hetherington A.J."/>
            <person name="Higo A."/>
            <person name="Hirakawa Y."/>
            <person name="Hundley H.N."/>
            <person name="Ikeda Y."/>
            <person name="Inoue K."/>
            <person name="Inoue S.I."/>
            <person name="Ishida S."/>
            <person name="Jia Q."/>
            <person name="Kakita M."/>
            <person name="Kanazawa T."/>
            <person name="Kawai Y."/>
            <person name="Kawashima T."/>
            <person name="Kennedy M."/>
            <person name="Kinose K."/>
            <person name="Kinoshita T."/>
            <person name="Kohara Y."/>
            <person name="Koide E."/>
            <person name="Komatsu K."/>
            <person name="Kopischke S."/>
            <person name="Kubo M."/>
            <person name="Kyozuka J."/>
            <person name="Lagercrantz U."/>
            <person name="Lin S.S."/>
            <person name="Lindquist E."/>
            <person name="Lipzen A.M."/>
            <person name="Lu C.W."/>
            <person name="De Luna E."/>
            <person name="Martienssen R.A."/>
            <person name="Minamino N."/>
            <person name="Mizutani M."/>
            <person name="Mizutani M."/>
            <person name="Mochizuki N."/>
            <person name="Monte I."/>
            <person name="Mosher R."/>
            <person name="Nagasaki H."/>
            <person name="Nakagami H."/>
            <person name="Naramoto S."/>
            <person name="Nishitani K."/>
            <person name="Ohtani M."/>
            <person name="Okamoto T."/>
            <person name="Okumura M."/>
            <person name="Phillips J."/>
            <person name="Pollak B."/>
            <person name="Reinders A."/>
            <person name="Rovekamp M."/>
            <person name="Sano R."/>
            <person name="Sawa S."/>
            <person name="Schmid M.W."/>
            <person name="Shirakawa M."/>
            <person name="Solano R."/>
            <person name="Spunde A."/>
            <person name="Suetsugu N."/>
            <person name="Sugano S."/>
            <person name="Sugiyama A."/>
            <person name="Sun R."/>
            <person name="Suzuki Y."/>
            <person name="Takenaka M."/>
            <person name="Takezawa D."/>
            <person name="Tomogane H."/>
            <person name="Tsuzuki M."/>
            <person name="Ueda T."/>
            <person name="Umeda M."/>
            <person name="Ward J.M."/>
            <person name="Watanabe Y."/>
            <person name="Yazaki K."/>
            <person name="Yokoyama R."/>
            <person name="Yoshitake Y."/>
            <person name="Yotsui I."/>
            <person name="Zachgo S."/>
            <person name="Schmutz J."/>
        </authorList>
    </citation>
    <scope>NUCLEOTIDE SEQUENCE [LARGE SCALE GENOMIC DNA]</scope>
    <source>
        <strain evidence="3">Tak-1</strain>
    </source>
</reference>
<name>A0A2R6X6E5_MARPO</name>
<proteinExistence type="predicted"/>
<dbReference type="EMBL" id="KZ772705">
    <property type="protein sequence ID" value="PTQ41671.1"/>
    <property type="molecule type" value="Genomic_DNA"/>
</dbReference>
<evidence type="ECO:0000256" key="1">
    <source>
        <dbReference type="SAM" id="MobiDB-lite"/>
    </source>
</evidence>
<organism evidence="2 3">
    <name type="scientific">Marchantia polymorpha</name>
    <name type="common">Common liverwort</name>
    <name type="synonym">Marchantia aquatica</name>
    <dbReference type="NCBI Taxonomy" id="3197"/>
    <lineage>
        <taxon>Eukaryota</taxon>
        <taxon>Viridiplantae</taxon>
        <taxon>Streptophyta</taxon>
        <taxon>Embryophyta</taxon>
        <taxon>Marchantiophyta</taxon>
        <taxon>Marchantiopsida</taxon>
        <taxon>Marchantiidae</taxon>
        <taxon>Marchantiales</taxon>
        <taxon>Marchantiaceae</taxon>
        <taxon>Marchantia</taxon>
    </lineage>
</organism>
<feature type="compositionally biased region" description="Gly residues" evidence="1">
    <location>
        <begin position="71"/>
        <end position="80"/>
    </location>
</feature>
<evidence type="ECO:0000313" key="3">
    <source>
        <dbReference type="Proteomes" id="UP000244005"/>
    </source>
</evidence>
<protein>
    <submittedName>
        <fullName evidence="2">Uncharacterized protein</fullName>
    </submittedName>
</protein>
<keyword evidence="3" id="KW-1185">Reference proteome</keyword>
<feature type="region of interest" description="Disordered" evidence="1">
    <location>
        <begin position="68"/>
        <end position="88"/>
    </location>
</feature>
<sequence>MTRRILRHSSMASSSAVRDSEEARTLYIGRSRVRTEASGGQQAAACPYSGEVQGSRCKRSEAGGWRLEAGGRSGMNGPVGGWSLRNPC</sequence>
<accession>A0A2R6X6E5</accession>
<feature type="region of interest" description="Disordered" evidence="1">
    <location>
        <begin position="1"/>
        <end position="21"/>
    </location>
</feature>
<gene>
    <name evidence="2" type="ORF">MARPO_0033s0080</name>
</gene>